<gene>
    <name evidence="5" type="ORF">C7450_111256</name>
</gene>
<feature type="compositionally biased region" description="Pro residues" evidence="3">
    <location>
        <begin position="11"/>
        <end position="22"/>
    </location>
</feature>
<dbReference type="SUPFAM" id="SSF52540">
    <property type="entry name" value="P-loop containing nucleoside triphosphate hydrolases"/>
    <property type="match status" value="1"/>
</dbReference>
<dbReference type="AlphaFoldDB" id="A0A2V3TZS1"/>
<dbReference type="PANTHER" id="PTHR43384:SF6">
    <property type="entry name" value="SEPTUM SITE-DETERMINING PROTEIN MIND HOMOLOG, CHLOROPLASTIC"/>
    <property type="match status" value="1"/>
</dbReference>
<dbReference type="GO" id="GO:0016887">
    <property type="term" value="F:ATP hydrolysis activity"/>
    <property type="evidence" value="ECO:0007669"/>
    <property type="project" value="TreeGrafter"/>
</dbReference>
<evidence type="ECO:0000256" key="3">
    <source>
        <dbReference type="SAM" id="MobiDB-lite"/>
    </source>
</evidence>
<dbReference type="InterPro" id="IPR025669">
    <property type="entry name" value="AAA_dom"/>
</dbReference>
<comment type="caution">
    <text evidence="5">The sequence shown here is derived from an EMBL/GenBank/DDBJ whole genome shotgun (WGS) entry which is preliminary data.</text>
</comment>
<protein>
    <submittedName>
        <fullName evidence="5">Pilus assembly protein CpaE</fullName>
    </submittedName>
</protein>
<evidence type="ECO:0000256" key="2">
    <source>
        <dbReference type="ARBA" id="ARBA00022840"/>
    </source>
</evidence>
<keyword evidence="1" id="KW-0547">Nucleotide-binding</keyword>
<feature type="domain" description="AAA" evidence="4">
    <location>
        <begin position="159"/>
        <end position="319"/>
    </location>
</feature>
<dbReference type="GO" id="GO:0009898">
    <property type="term" value="C:cytoplasmic side of plasma membrane"/>
    <property type="evidence" value="ECO:0007669"/>
    <property type="project" value="TreeGrafter"/>
</dbReference>
<keyword evidence="6" id="KW-1185">Reference proteome</keyword>
<dbReference type="GO" id="GO:0005829">
    <property type="term" value="C:cytosol"/>
    <property type="evidence" value="ECO:0007669"/>
    <property type="project" value="TreeGrafter"/>
</dbReference>
<dbReference type="GO" id="GO:0005524">
    <property type="term" value="F:ATP binding"/>
    <property type="evidence" value="ECO:0007669"/>
    <property type="project" value="UniProtKB-KW"/>
</dbReference>
<dbReference type="RefSeq" id="WP_245450098.1">
    <property type="nucleotide sequence ID" value="NZ_JAHBRY010000001.1"/>
</dbReference>
<sequence length="428" mass="45365">MTTPVLRSAIPKPPAEPLPPAMPPVPRITVAAFCETPETTACILAAARDRHMMRAQVAVHHGGITAAEGTLGSSPSPNVIIVETQAGRAETLKALDGLAHACDPGTKVIVIGHVNDILLYRELISRGVSEYLIAPIEPLDLIGTITGIFNRPDTDAFGRTIAVVGAKGGAGASTIAHNLAATIARELHFASVIVDLDIAFGTASLDLNLDPPQGVADALAAPDRLDGNFVDRLMVKCTDNLNLLAAPALLDRPWDLDQTVVDKLLGTLRSTHPAVVLDMPHTWTSWARHALVDADIIVIVAAPDLANLRNAKNMIDVLRHARPSDRPPHLVLNQLGLPKRPEISVADFAKAVGLDPAATIAFDAQLFGNAANNGHMLHHVQPNGRATCTLNELAATIMGRTRKGHREAGFLQPLLARLASLRGDKSQG</sequence>
<dbReference type="Pfam" id="PF13614">
    <property type="entry name" value="AAA_31"/>
    <property type="match status" value="1"/>
</dbReference>
<keyword evidence="2" id="KW-0067">ATP-binding</keyword>
<feature type="region of interest" description="Disordered" evidence="3">
    <location>
        <begin position="1"/>
        <end position="22"/>
    </location>
</feature>
<dbReference type="GO" id="GO:0051782">
    <property type="term" value="P:negative regulation of cell division"/>
    <property type="evidence" value="ECO:0007669"/>
    <property type="project" value="TreeGrafter"/>
</dbReference>
<proteinExistence type="predicted"/>
<name>A0A2V3TZS1_9HYPH</name>
<dbReference type="InterPro" id="IPR050625">
    <property type="entry name" value="ParA/MinD_ATPase"/>
</dbReference>
<dbReference type="Gene3D" id="3.40.50.2300">
    <property type="match status" value="1"/>
</dbReference>
<accession>A0A2V3TZS1</accession>
<dbReference type="SUPFAM" id="SSF52172">
    <property type="entry name" value="CheY-like"/>
    <property type="match status" value="1"/>
</dbReference>
<reference evidence="5 6" key="1">
    <citation type="submission" date="2018-05" db="EMBL/GenBank/DDBJ databases">
        <title>Genomic Encyclopedia of Type Strains, Phase IV (KMG-IV): sequencing the most valuable type-strain genomes for metagenomic binning, comparative biology and taxonomic classification.</title>
        <authorList>
            <person name="Goeker M."/>
        </authorList>
    </citation>
    <scope>NUCLEOTIDE SEQUENCE [LARGE SCALE GENOMIC DNA]</scope>
    <source>
        <strain evidence="5 6">DSM 6462</strain>
    </source>
</reference>
<evidence type="ECO:0000313" key="6">
    <source>
        <dbReference type="Proteomes" id="UP000248021"/>
    </source>
</evidence>
<organism evidence="5 6">
    <name type="scientific">Chelatococcus asaccharovorans</name>
    <dbReference type="NCBI Taxonomy" id="28210"/>
    <lineage>
        <taxon>Bacteria</taxon>
        <taxon>Pseudomonadati</taxon>
        <taxon>Pseudomonadota</taxon>
        <taxon>Alphaproteobacteria</taxon>
        <taxon>Hyphomicrobiales</taxon>
        <taxon>Chelatococcaceae</taxon>
        <taxon>Chelatococcus</taxon>
    </lineage>
</organism>
<evidence type="ECO:0000313" key="5">
    <source>
        <dbReference type="EMBL" id="PXW54723.1"/>
    </source>
</evidence>
<dbReference type="PANTHER" id="PTHR43384">
    <property type="entry name" value="SEPTUM SITE-DETERMINING PROTEIN MIND HOMOLOG, CHLOROPLASTIC-RELATED"/>
    <property type="match status" value="1"/>
</dbReference>
<dbReference type="InterPro" id="IPR027417">
    <property type="entry name" value="P-loop_NTPase"/>
</dbReference>
<dbReference type="Proteomes" id="UP000248021">
    <property type="component" value="Unassembled WGS sequence"/>
</dbReference>
<dbReference type="Gene3D" id="3.40.50.300">
    <property type="entry name" value="P-loop containing nucleotide triphosphate hydrolases"/>
    <property type="match status" value="1"/>
</dbReference>
<dbReference type="InterPro" id="IPR011006">
    <property type="entry name" value="CheY-like_superfamily"/>
</dbReference>
<dbReference type="EMBL" id="QJJK01000011">
    <property type="protein sequence ID" value="PXW54723.1"/>
    <property type="molecule type" value="Genomic_DNA"/>
</dbReference>
<evidence type="ECO:0000256" key="1">
    <source>
        <dbReference type="ARBA" id="ARBA00022741"/>
    </source>
</evidence>
<evidence type="ECO:0000259" key="4">
    <source>
        <dbReference type="Pfam" id="PF13614"/>
    </source>
</evidence>